<gene>
    <name evidence="1" type="ORF">H4R26_005250</name>
</gene>
<sequence length="147" mass="16108">MVLDRHHFCYRFQLGANRMRWTAKRARKNQLALVCLVRNTVVAEIFVDYEKGYSPYDLAPAAAATPGSHGAGFTNSNSSSGVSTPRGQLNSHGMANQAIDVELPEDGSFPLVTILSAAFEQLADFDTDVVESFIIFTGLQTLECLHI</sequence>
<keyword evidence="2" id="KW-1185">Reference proteome</keyword>
<proteinExistence type="predicted"/>
<evidence type="ECO:0000313" key="2">
    <source>
        <dbReference type="Proteomes" id="UP001150907"/>
    </source>
</evidence>
<dbReference type="Proteomes" id="UP001150907">
    <property type="component" value="Unassembled WGS sequence"/>
</dbReference>
<reference evidence="1" key="1">
    <citation type="submission" date="2022-07" db="EMBL/GenBank/DDBJ databases">
        <title>Phylogenomic reconstructions and comparative analyses of Kickxellomycotina fungi.</title>
        <authorList>
            <person name="Reynolds N.K."/>
            <person name="Stajich J.E."/>
            <person name="Barry K."/>
            <person name="Grigoriev I.V."/>
            <person name="Crous P."/>
            <person name="Smith M.E."/>
        </authorList>
    </citation>
    <scope>NUCLEOTIDE SEQUENCE</scope>
    <source>
        <strain evidence="1">IMI 214461</strain>
    </source>
</reference>
<protein>
    <submittedName>
        <fullName evidence="1">Uncharacterized protein</fullName>
    </submittedName>
</protein>
<name>A0A9W8ECS0_9FUNG</name>
<dbReference type="AlphaFoldDB" id="A0A9W8ECS0"/>
<evidence type="ECO:0000313" key="1">
    <source>
        <dbReference type="EMBL" id="KAJ1998973.1"/>
    </source>
</evidence>
<dbReference type="OrthoDB" id="5579826at2759"/>
<organism evidence="1 2">
    <name type="scientific">Coemansia thaxteri</name>
    <dbReference type="NCBI Taxonomy" id="2663907"/>
    <lineage>
        <taxon>Eukaryota</taxon>
        <taxon>Fungi</taxon>
        <taxon>Fungi incertae sedis</taxon>
        <taxon>Zoopagomycota</taxon>
        <taxon>Kickxellomycotina</taxon>
        <taxon>Kickxellomycetes</taxon>
        <taxon>Kickxellales</taxon>
        <taxon>Kickxellaceae</taxon>
        <taxon>Coemansia</taxon>
    </lineage>
</organism>
<accession>A0A9W8ECS0</accession>
<dbReference type="EMBL" id="JANBQF010000816">
    <property type="protein sequence ID" value="KAJ1998973.1"/>
    <property type="molecule type" value="Genomic_DNA"/>
</dbReference>
<comment type="caution">
    <text evidence="1">The sequence shown here is derived from an EMBL/GenBank/DDBJ whole genome shotgun (WGS) entry which is preliminary data.</text>
</comment>